<keyword evidence="8" id="KW-1185">Reference proteome</keyword>
<dbReference type="SMART" id="SM00487">
    <property type="entry name" value="DEXDc"/>
    <property type="match status" value="1"/>
</dbReference>
<keyword evidence="1" id="KW-0547">Nucleotide-binding</keyword>
<protein>
    <submittedName>
        <fullName evidence="7">DEAD/DEAH box helicase</fullName>
    </submittedName>
</protein>
<evidence type="ECO:0000256" key="1">
    <source>
        <dbReference type="ARBA" id="ARBA00022741"/>
    </source>
</evidence>
<evidence type="ECO:0000259" key="6">
    <source>
        <dbReference type="PROSITE" id="PS51194"/>
    </source>
</evidence>
<dbReference type="InterPro" id="IPR014001">
    <property type="entry name" value="Helicase_ATP-bd"/>
</dbReference>
<evidence type="ECO:0000259" key="5">
    <source>
        <dbReference type="PROSITE" id="PS51192"/>
    </source>
</evidence>
<organism evidence="7 8">
    <name type="scientific">Shewanella avicenniae</name>
    <dbReference type="NCBI Taxonomy" id="2814294"/>
    <lineage>
        <taxon>Bacteria</taxon>
        <taxon>Pseudomonadati</taxon>
        <taxon>Pseudomonadota</taxon>
        <taxon>Gammaproteobacteria</taxon>
        <taxon>Alteromonadales</taxon>
        <taxon>Shewanellaceae</taxon>
        <taxon>Shewanella</taxon>
    </lineage>
</organism>
<dbReference type="PANTHER" id="PTHR47961">
    <property type="entry name" value="DNA POLYMERASE THETA, PUTATIVE (AFU_ORTHOLOGUE AFUA_1G05260)-RELATED"/>
    <property type="match status" value="1"/>
</dbReference>
<feature type="domain" description="Helicase C-terminal" evidence="6">
    <location>
        <begin position="379"/>
        <end position="577"/>
    </location>
</feature>
<sequence length="847" mass="97459">MTNISRSQREIVNNLLKIEHKNYAATLGLIDTPTIHLERKELAEAISVVDRLSRNDQEFAKRVAILTIALSWEYSNKDYKDSLREIFITALTRMGIAPSTVLVDENYKNEGIYSPFSSYINKLSVIANQLKYEVNINDKAYLLTDFQKSVWDSIDTNKIVCISAPTSAGKSFSIYLKIIQKLTQEYKKIVYVVPTISLVNQVTTDLSCLVKEFNLNDTEIFTHIQEVQPEKYIYVLTQERAISGFSEEAHFENLDMLVVDEIQNIERVANDGDQRSKILYDFLKEIKHQTNTKRIILSGPRLKNIGNLGFDIFNEVSYEAETKVPPVVNITYSVSKFNGKFYFNQYSDIAEEPNSIVIQYNEKIKGLGGTQYNDNFHSYLDFILGRISNKSNLIFSPTANQARKTAIYLSNNAHAKNREKVESLAEYIAEFVHKDYDLVRLVRQGVAYHTAKLPLHIRSAIEDSFSNGIINNIVCTTTLMQGVNFPASNIIVRNPYLFTKRMKNRENVKLSNYEFSNLRGRAGRLLKEFIGRTIVLDESSFEIEQENETLFEHTEKELSTGYGEYYEKFKENIDNSIGNDSFVEDGKEKHLITYIRQTIYRHRENSYSRLQEVGINISKEQIQKNIETLDALNVPSGVVYNNRYWDPYDLDIIYNELRSNKICKLPANIWDSGTLDSLKSATITFSQIMPYYFNKFISNPTKDSEQLDKYIWSICKYATDWGRENLLRDILMERNFSNDASDQIDKAVQTISSKVCFGLPMLLKPLSDMSEDENSILSIIENGAYSKITKYLIAKGIPRDTAIYIKQTALVDIDQEDPDYRQIQKRISDLRGHISPWIFSQIESAGT</sequence>
<evidence type="ECO:0000313" key="7">
    <source>
        <dbReference type="EMBL" id="QSX35000.1"/>
    </source>
</evidence>
<dbReference type="InterPro" id="IPR050474">
    <property type="entry name" value="Hel308_SKI2-like"/>
</dbReference>
<dbReference type="GO" id="GO:0004386">
    <property type="term" value="F:helicase activity"/>
    <property type="evidence" value="ECO:0007669"/>
    <property type="project" value="UniProtKB-KW"/>
</dbReference>
<dbReference type="RefSeq" id="WP_207356197.1">
    <property type="nucleotide sequence ID" value="NZ_CP071503.1"/>
</dbReference>
<evidence type="ECO:0000256" key="3">
    <source>
        <dbReference type="ARBA" id="ARBA00022806"/>
    </source>
</evidence>
<dbReference type="SUPFAM" id="SSF52540">
    <property type="entry name" value="P-loop containing nucleoside triphosphate hydrolases"/>
    <property type="match status" value="1"/>
</dbReference>
<dbReference type="SMART" id="SM00490">
    <property type="entry name" value="HELICc"/>
    <property type="match status" value="1"/>
</dbReference>
<dbReference type="InterPro" id="IPR001650">
    <property type="entry name" value="Helicase_C-like"/>
</dbReference>
<accession>A0ABX7QWH1</accession>
<dbReference type="Pfam" id="PF00270">
    <property type="entry name" value="DEAD"/>
    <property type="match status" value="1"/>
</dbReference>
<keyword evidence="4" id="KW-0067">ATP-binding</keyword>
<evidence type="ECO:0000313" key="8">
    <source>
        <dbReference type="Proteomes" id="UP000662770"/>
    </source>
</evidence>
<keyword evidence="2" id="KW-0378">Hydrolase</keyword>
<proteinExistence type="predicted"/>
<dbReference type="PANTHER" id="PTHR47961:SF6">
    <property type="entry name" value="DNA-DIRECTED DNA POLYMERASE"/>
    <property type="match status" value="1"/>
</dbReference>
<dbReference type="Proteomes" id="UP000662770">
    <property type="component" value="Chromosome"/>
</dbReference>
<dbReference type="EMBL" id="CP071503">
    <property type="protein sequence ID" value="QSX35000.1"/>
    <property type="molecule type" value="Genomic_DNA"/>
</dbReference>
<dbReference type="InterPro" id="IPR027417">
    <property type="entry name" value="P-loop_NTPase"/>
</dbReference>
<reference evidence="7 8" key="1">
    <citation type="submission" date="2021-03" db="EMBL/GenBank/DDBJ databases">
        <title>Novel species identification of genus Shewanella.</title>
        <authorList>
            <person name="Liu G."/>
            <person name="Zhang Q."/>
        </authorList>
    </citation>
    <scope>NUCLEOTIDE SEQUENCE [LARGE SCALE GENOMIC DNA]</scope>
    <source>
        <strain evidence="7 8">FJAT-51800</strain>
    </source>
</reference>
<dbReference type="PROSITE" id="PS51194">
    <property type="entry name" value="HELICASE_CTER"/>
    <property type="match status" value="1"/>
</dbReference>
<name>A0ABX7QWH1_9GAMM</name>
<evidence type="ECO:0000256" key="4">
    <source>
        <dbReference type="ARBA" id="ARBA00022840"/>
    </source>
</evidence>
<feature type="domain" description="Helicase ATP-binding" evidence="5">
    <location>
        <begin position="151"/>
        <end position="319"/>
    </location>
</feature>
<evidence type="ECO:0000256" key="2">
    <source>
        <dbReference type="ARBA" id="ARBA00022801"/>
    </source>
</evidence>
<dbReference type="InterPro" id="IPR011545">
    <property type="entry name" value="DEAD/DEAH_box_helicase_dom"/>
</dbReference>
<keyword evidence="3 7" id="KW-0347">Helicase</keyword>
<dbReference type="Gene3D" id="3.40.50.300">
    <property type="entry name" value="P-loop containing nucleotide triphosphate hydrolases"/>
    <property type="match status" value="2"/>
</dbReference>
<gene>
    <name evidence="7" type="ORF">JYB87_07220</name>
</gene>
<dbReference type="PROSITE" id="PS51192">
    <property type="entry name" value="HELICASE_ATP_BIND_1"/>
    <property type="match status" value="1"/>
</dbReference>